<keyword evidence="3" id="KW-1185">Reference proteome</keyword>
<name>A0ABT6JK21_9GAMM</name>
<evidence type="ECO:0000256" key="1">
    <source>
        <dbReference type="SAM" id="SignalP"/>
    </source>
</evidence>
<comment type="caution">
    <text evidence="2">The sequence shown here is derived from an EMBL/GenBank/DDBJ whole genome shotgun (WGS) entry which is preliminary data.</text>
</comment>
<evidence type="ECO:0008006" key="4">
    <source>
        <dbReference type="Google" id="ProtNLM"/>
    </source>
</evidence>
<dbReference type="EMBL" id="JARXRN010000021">
    <property type="protein sequence ID" value="MDH5830376.1"/>
    <property type="molecule type" value="Genomic_DNA"/>
</dbReference>
<accession>A0ABT6JK21</accession>
<dbReference type="Proteomes" id="UP001156831">
    <property type="component" value="Unassembled WGS sequence"/>
</dbReference>
<dbReference type="Pfam" id="PF20311">
    <property type="entry name" value="DUF6607"/>
    <property type="match status" value="1"/>
</dbReference>
<reference evidence="2 3" key="1">
    <citation type="submission" date="2023-04" db="EMBL/GenBank/DDBJ databases">
        <title>Luteimonas sp. M1R5S18.</title>
        <authorList>
            <person name="Sun J.-Q."/>
        </authorList>
    </citation>
    <scope>NUCLEOTIDE SEQUENCE [LARGE SCALE GENOMIC DNA]</scope>
    <source>
        <strain evidence="2 3">M1R5S18</strain>
    </source>
</reference>
<dbReference type="RefSeq" id="WP_280601013.1">
    <property type="nucleotide sequence ID" value="NZ_JARXRN010000021.1"/>
</dbReference>
<evidence type="ECO:0000313" key="3">
    <source>
        <dbReference type="Proteomes" id="UP001156831"/>
    </source>
</evidence>
<feature type="chain" id="PRO_5047295371" description="Secreted protein" evidence="1">
    <location>
        <begin position="22"/>
        <end position="316"/>
    </location>
</feature>
<feature type="signal peptide" evidence="1">
    <location>
        <begin position="1"/>
        <end position="21"/>
    </location>
</feature>
<gene>
    <name evidence="2" type="ORF">QFW80_07580</name>
</gene>
<proteinExistence type="predicted"/>
<keyword evidence="1" id="KW-0732">Signal</keyword>
<evidence type="ECO:0000313" key="2">
    <source>
        <dbReference type="EMBL" id="MDH5830376.1"/>
    </source>
</evidence>
<sequence>MNKHATLLLLTVAASTAPLRAQDAPAPVDLDADRKAILAMQGEYTVDFAFDETVLLAPGYERAKPQRSGGDEVVIVVEDSPRRIVLQHILVEQKSGHVTKHWRQDWTFEAPRRWEFAADQTWRMRKLPAGLTTGAWTQCVYEVSDAPRYCGTGRWNHRYGVATWTSDRTWRPLPRREYTRRDDYNAMNVENRHTIVPGGWTHEQDNTKTVRRADGSTMRTLARETGFNDYRRTEALDFRPAYDYWNATRDYWARVRARWDAALAHPDGLRLKTDVDGMAMIMPLFTQAGEVQAGRTVGDTQIDAVFARWVEPATAP</sequence>
<protein>
    <recommendedName>
        <fullName evidence="4">Secreted protein</fullName>
    </recommendedName>
</protein>
<organism evidence="2 3">
    <name type="scientific">Luteimonas rhizosphaericola</name>
    <dbReference type="NCBI Taxonomy" id="3042024"/>
    <lineage>
        <taxon>Bacteria</taxon>
        <taxon>Pseudomonadati</taxon>
        <taxon>Pseudomonadota</taxon>
        <taxon>Gammaproteobacteria</taxon>
        <taxon>Lysobacterales</taxon>
        <taxon>Lysobacteraceae</taxon>
        <taxon>Luteimonas</taxon>
    </lineage>
</organism>
<dbReference type="InterPro" id="IPR046715">
    <property type="entry name" value="DUF6607"/>
</dbReference>